<keyword evidence="2" id="KW-1185">Reference proteome</keyword>
<name>A0A8K0KTM4_9PEZI</name>
<dbReference type="OrthoDB" id="10468075at2759"/>
<dbReference type="AlphaFoldDB" id="A0A8K0KTM4"/>
<comment type="caution">
    <text evidence="1">The sequence shown here is derived from an EMBL/GenBank/DDBJ whole genome shotgun (WGS) entry which is preliminary data.</text>
</comment>
<accession>A0A8K0KTM4</accession>
<gene>
    <name evidence="1" type="ORF">KVT40_007933</name>
</gene>
<sequence>MQKKKPESLGNAPPKTGRQVCCLGKATGLFAPNQNSQRLPAKGCTVCKSCSSVGAMQCRAILRQPVKERHPITRHHNVAETFCRATKKFRDHSMQTVALQETTWHATAYLLCFPKMICTASEICFASTRCMPAMSASWCSAQD</sequence>
<reference evidence="1" key="1">
    <citation type="submission" date="2021-07" db="EMBL/GenBank/DDBJ databases">
        <title>Elsinoe batatas strain:CRI-CJ2 Genome sequencing and assembly.</title>
        <authorList>
            <person name="Huang L."/>
        </authorList>
    </citation>
    <scope>NUCLEOTIDE SEQUENCE</scope>
    <source>
        <strain evidence="1">CRI-CJ2</strain>
    </source>
</reference>
<dbReference type="EMBL" id="JAESVG020000010">
    <property type="protein sequence ID" value="KAG8622957.1"/>
    <property type="molecule type" value="Genomic_DNA"/>
</dbReference>
<evidence type="ECO:0000313" key="1">
    <source>
        <dbReference type="EMBL" id="KAG8622957.1"/>
    </source>
</evidence>
<dbReference type="Proteomes" id="UP000809789">
    <property type="component" value="Unassembled WGS sequence"/>
</dbReference>
<protein>
    <submittedName>
        <fullName evidence="1">Uncharacterized protein</fullName>
    </submittedName>
</protein>
<organism evidence="1 2">
    <name type="scientific">Elsinoe batatas</name>
    <dbReference type="NCBI Taxonomy" id="2601811"/>
    <lineage>
        <taxon>Eukaryota</taxon>
        <taxon>Fungi</taxon>
        <taxon>Dikarya</taxon>
        <taxon>Ascomycota</taxon>
        <taxon>Pezizomycotina</taxon>
        <taxon>Dothideomycetes</taxon>
        <taxon>Dothideomycetidae</taxon>
        <taxon>Myriangiales</taxon>
        <taxon>Elsinoaceae</taxon>
        <taxon>Elsinoe</taxon>
    </lineage>
</organism>
<evidence type="ECO:0000313" key="2">
    <source>
        <dbReference type="Proteomes" id="UP000809789"/>
    </source>
</evidence>
<proteinExistence type="predicted"/>